<dbReference type="SUPFAM" id="SSF50044">
    <property type="entry name" value="SH3-domain"/>
    <property type="match status" value="2"/>
</dbReference>
<dbReference type="Proteomes" id="UP000221080">
    <property type="component" value="Chromosome 18"/>
</dbReference>
<name>A0A2D0T047_ICTPU</name>
<feature type="region of interest" description="Disordered" evidence="4">
    <location>
        <begin position="648"/>
        <end position="711"/>
    </location>
</feature>
<dbReference type="GO" id="GO:0050852">
    <property type="term" value="P:T cell receptor signaling pathway"/>
    <property type="evidence" value="ECO:0007669"/>
    <property type="project" value="TreeGrafter"/>
</dbReference>
<feature type="compositionally biased region" description="Basic residues" evidence="4">
    <location>
        <begin position="37"/>
        <end position="48"/>
    </location>
</feature>
<feature type="compositionally biased region" description="Acidic residues" evidence="4">
    <location>
        <begin position="607"/>
        <end position="617"/>
    </location>
</feature>
<keyword evidence="6" id="KW-1185">Reference proteome</keyword>
<reference evidence="7" key="2">
    <citation type="submission" date="2025-08" db="UniProtKB">
        <authorList>
            <consortium name="RefSeq"/>
        </authorList>
    </citation>
    <scope>IDENTIFICATION</scope>
    <source>
        <tissue evidence="7">Blood</tissue>
    </source>
</reference>
<feature type="compositionally biased region" description="Basic and acidic residues" evidence="4">
    <location>
        <begin position="459"/>
        <end position="493"/>
    </location>
</feature>
<feature type="domain" description="SH3" evidence="5">
    <location>
        <begin position="503"/>
        <end position="564"/>
    </location>
</feature>
<dbReference type="AlphaFoldDB" id="A0A2D0T047"/>
<evidence type="ECO:0000259" key="5">
    <source>
        <dbReference type="PROSITE" id="PS50002"/>
    </source>
</evidence>
<feature type="compositionally biased region" description="Pro residues" evidence="4">
    <location>
        <begin position="238"/>
        <end position="247"/>
    </location>
</feature>
<feature type="compositionally biased region" description="Basic and acidic residues" evidence="4">
    <location>
        <begin position="693"/>
        <end position="711"/>
    </location>
</feature>
<dbReference type="InterPro" id="IPR043443">
    <property type="entry name" value="FYB1/2-like"/>
</dbReference>
<feature type="region of interest" description="Disordered" evidence="4">
    <location>
        <begin position="147"/>
        <end position="499"/>
    </location>
</feature>
<dbReference type="PANTHER" id="PTHR16830">
    <property type="entry name" value="SH2 CONTAINING ADAPTOR PRAM-1 RELATED"/>
    <property type="match status" value="1"/>
</dbReference>
<evidence type="ECO:0000256" key="3">
    <source>
        <dbReference type="PROSITE-ProRule" id="PRU00192"/>
    </source>
</evidence>
<dbReference type="GO" id="GO:0072659">
    <property type="term" value="P:protein localization to plasma membrane"/>
    <property type="evidence" value="ECO:0007669"/>
    <property type="project" value="TreeGrafter"/>
</dbReference>
<keyword evidence="2" id="KW-0597">Phosphoprotein</keyword>
<sequence>MTEMEQVIGFHVSCSSSAGRGSSKQCRFVRRQTASHTHTHTHTHKHARSGAGEIRHQTQQEPTTIMDNKSDVRAIRARFQTAGVSMEGSGAARPKTTVHPTLSGPMVPSKKPALEVSLSGSAAAAAAAANSTNPRPSYLKNIVSNNSAPEPWESSKSKALVSKFENANANEDSKPPFAKPLKPKPPDWNQNSEQKPKIPLQKPLITEAKNVFPKPPVTTKPFKSPKPENNESTVNTIPTPPKTPAAPKPKSSINLLWQQAGEEKEEDNTAKPFSRANLKNSSFHTAHNRFNKPEEPAKDESKSQSSKESQVPGPSVAQKKPSYKTKPSGLDAQTVKDPLAPKKNPLTNLLALGSAPSKPNRPPKVNLEKFKKAAEPPSEGPEIKKGGPLPPPPPASHPSTQAAPILPPRPPGPKMETEEEYDDVGDLHDSSFGNSGRGDEGSGSDGETYEELDGWSTPEVKEQEKKREKEEKRRAEQEKKDQKEREKKEQEARKKFKLSGPLQVIHKVKARVDCKGGRNDLSFKQGDSIDILRITDNPEGRWLARTQDGSCGYVKTESVQIDFDTLKNQTRPLPENDGDVYDDVGSQEDNSRSNSGPGVVLPPPPEGPDDIYDDLDDSSLNVSSPEPRSLPKARSFIRMLTPSDWRKSPVHINVVPPPPQFSPESNPGAEEIYDDVDTPQPPSSLPPSKSKPAKPEAKTDDPKKQKKFEKEEKEFRKKFKFDGEIKVLYQATVISNKKGSGKDLAVQAGDILDVISNLDNDKLICRNKEGKFGYVLNSNLQSDDNDIYDDVGDDCIYDNDN</sequence>
<dbReference type="SMART" id="SM00326">
    <property type="entry name" value="SH3"/>
    <property type="match status" value="2"/>
</dbReference>
<proteinExistence type="predicted"/>
<dbReference type="InterPro" id="IPR001452">
    <property type="entry name" value="SH3_domain"/>
</dbReference>
<dbReference type="InterPro" id="IPR036028">
    <property type="entry name" value="SH3-like_dom_sf"/>
</dbReference>
<protein>
    <submittedName>
        <fullName evidence="7">FYN-binding protein 1 isoform X1</fullName>
    </submittedName>
</protein>
<evidence type="ECO:0000256" key="2">
    <source>
        <dbReference type="ARBA" id="ARBA00022553"/>
    </source>
</evidence>
<dbReference type="InterPro" id="IPR029294">
    <property type="entry name" value="hSH3"/>
</dbReference>
<gene>
    <name evidence="7" type="primary">fybb</name>
</gene>
<dbReference type="OrthoDB" id="9396701at2759"/>
<accession>A0A2D0T047</accession>
<reference evidence="6" key="1">
    <citation type="journal article" date="2016" name="Nat. Commun.">
        <title>The channel catfish genome sequence provides insights into the evolution of scale formation in teleosts.</title>
        <authorList>
            <person name="Liu Z."/>
            <person name="Liu S."/>
            <person name="Yao J."/>
            <person name="Bao L."/>
            <person name="Zhang J."/>
            <person name="Li Y."/>
            <person name="Jiang C."/>
            <person name="Sun L."/>
            <person name="Wang R."/>
            <person name="Zhang Y."/>
            <person name="Zhou T."/>
            <person name="Zeng Q."/>
            <person name="Fu Q."/>
            <person name="Gao S."/>
            <person name="Li N."/>
            <person name="Koren S."/>
            <person name="Jiang Y."/>
            <person name="Zimin A."/>
            <person name="Xu P."/>
            <person name="Phillippy A.M."/>
            <person name="Geng X."/>
            <person name="Song L."/>
            <person name="Sun F."/>
            <person name="Li C."/>
            <person name="Wang X."/>
            <person name="Chen A."/>
            <person name="Jin Y."/>
            <person name="Yuan Z."/>
            <person name="Yang Y."/>
            <person name="Tan S."/>
            <person name="Peatman E."/>
            <person name="Lu J."/>
            <person name="Qin Z."/>
            <person name="Dunham R."/>
            <person name="Li Z."/>
            <person name="Sonstegard T."/>
            <person name="Feng J."/>
            <person name="Danzmann R.G."/>
            <person name="Schroeder S."/>
            <person name="Scheffler B."/>
            <person name="Duke M.V."/>
            <person name="Ballard L."/>
            <person name="Kucuktas H."/>
            <person name="Kaltenboeck L."/>
            <person name="Liu H."/>
            <person name="Armbruster J."/>
            <person name="Xie Y."/>
            <person name="Kirby M.L."/>
            <person name="Tian Y."/>
            <person name="Flanagan M.E."/>
            <person name="Mu W."/>
            <person name="Waldbieser G.C."/>
        </authorList>
    </citation>
    <scope>NUCLEOTIDE SEQUENCE [LARGE SCALE GENOMIC DNA]</scope>
    <source>
        <strain evidence="6">SDA103</strain>
    </source>
</reference>
<dbReference type="PANTHER" id="PTHR16830:SF12">
    <property type="entry name" value="PDZ DOMAIN-CONTAINING PROTEIN"/>
    <property type="match status" value="1"/>
</dbReference>
<organism evidence="6 7">
    <name type="scientific">Ictalurus punctatus</name>
    <name type="common">Channel catfish</name>
    <name type="synonym">Silurus punctatus</name>
    <dbReference type="NCBI Taxonomy" id="7998"/>
    <lineage>
        <taxon>Eukaryota</taxon>
        <taxon>Metazoa</taxon>
        <taxon>Chordata</taxon>
        <taxon>Craniata</taxon>
        <taxon>Vertebrata</taxon>
        <taxon>Euteleostomi</taxon>
        <taxon>Actinopterygii</taxon>
        <taxon>Neopterygii</taxon>
        <taxon>Teleostei</taxon>
        <taxon>Ostariophysi</taxon>
        <taxon>Siluriformes</taxon>
        <taxon>Ictaluridae</taxon>
        <taxon>Ictalurus</taxon>
    </lineage>
</organism>
<dbReference type="Gene3D" id="2.30.30.40">
    <property type="entry name" value="SH3 Domains"/>
    <property type="match status" value="2"/>
</dbReference>
<dbReference type="RefSeq" id="XP_017347970.2">
    <property type="nucleotide sequence ID" value="XM_017492481.3"/>
</dbReference>
<feature type="compositionally biased region" description="Basic and acidic residues" evidence="4">
    <location>
        <begin position="291"/>
        <end position="302"/>
    </location>
</feature>
<evidence type="ECO:0000256" key="1">
    <source>
        <dbReference type="ARBA" id="ARBA00022443"/>
    </source>
</evidence>
<dbReference type="CTD" id="796938"/>
<keyword evidence="1 3" id="KW-0728">SH3 domain</keyword>
<dbReference type="GO" id="GO:0007229">
    <property type="term" value="P:integrin-mediated signaling pathway"/>
    <property type="evidence" value="ECO:0007669"/>
    <property type="project" value="InterPro"/>
</dbReference>
<evidence type="ECO:0000256" key="4">
    <source>
        <dbReference type="SAM" id="MobiDB-lite"/>
    </source>
</evidence>
<feature type="region of interest" description="Disordered" evidence="4">
    <location>
        <begin position="34"/>
        <end position="60"/>
    </location>
</feature>
<feature type="region of interest" description="Disordered" evidence="4">
    <location>
        <begin position="565"/>
        <end position="635"/>
    </location>
</feature>
<evidence type="ECO:0000313" key="6">
    <source>
        <dbReference type="Proteomes" id="UP000221080"/>
    </source>
</evidence>
<feature type="compositionally biased region" description="Acidic residues" evidence="4">
    <location>
        <begin position="576"/>
        <end position="586"/>
    </location>
</feature>
<evidence type="ECO:0000313" key="7">
    <source>
        <dbReference type="RefSeq" id="XP_017347970.2"/>
    </source>
</evidence>
<dbReference type="Pfam" id="PF14603">
    <property type="entry name" value="hSH3"/>
    <property type="match status" value="2"/>
</dbReference>
<dbReference type="FunFam" id="2.30.30.40:FF:000133">
    <property type="entry name" value="FYN-binding protein-like isoform X2"/>
    <property type="match status" value="1"/>
</dbReference>
<dbReference type="KEGG" id="ipu:108278849"/>
<dbReference type="STRING" id="7998.ENSIPUP00000006097"/>
<feature type="region of interest" description="Disordered" evidence="4">
    <location>
        <begin position="85"/>
        <end position="110"/>
    </location>
</feature>
<dbReference type="GeneID" id="108278849"/>
<dbReference type="PROSITE" id="PS50002">
    <property type="entry name" value="SH3"/>
    <property type="match status" value="1"/>
</dbReference>
<dbReference type="GO" id="GO:0005886">
    <property type="term" value="C:plasma membrane"/>
    <property type="evidence" value="ECO:0007669"/>
    <property type="project" value="InterPro"/>
</dbReference>